<organism evidence="1">
    <name type="scientific">marine sediment metagenome</name>
    <dbReference type="NCBI Taxonomy" id="412755"/>
    <lineage>
        <taxon>unclassified sequences</taxon>
        <taxon>metagenomes</taxon>
        <taxon>ecological metagenomes</taxon>
    </lineage>
</organism>
<dbReference type="EMBL" id="LAZR01002796">
    <property type="protein sequence ID" value="KKN25512.1"/>
    <property type="molecule type" value="Genomic_DNA"/>
</dbReference>
<sequence>MTRSLRQRTLYEVIRDIVDGQAQPHEILETLDMNSMDLYSLRTHDGRGRVKNVSHTTQIDLKRFREWVEENAPEHLEYLDAAVVERALDGKETPEHLKEIAQLFREGKIKVP</sequence>
<reference evidence="1" key="1">
    <citation type="journal article" date="2015" name="Nature">
        <title>Complex archaea that bridge the gap between prokaryotes and eukaryotes.</title>
        <authorList>
            <person name="Spang A."/>
            <person name="Saw J.H."/>
            <person name="Jorgensen S.L."/>
            <person name="Zaremba-Niedzwiedzka K."/>
            <person name="Martijn J."/>
            <person name="Lind A.E."/>
            <person name="van Eijk R."/>
            <person name="Schleper C."/>
            <person name="Guy L."/>
            <person name="Ettema T.J."/>
        </authorList>
    </citation>
    <scope>NUCLEOTIDE SEQUENCE</scope>
</reference>
<evidence type="ECO:0000313" key="1">
    <source>
        <dbReference type="EMBL" id="KKN25512.1"/>
    </source>
</evidence>
<gene>
    <name evidence="1" type="ORF">LCGC14_0884000</name>
</gene>
<accession>A0A0F9PLQ3</accession>
<name>A0A0F9PLQ3_9ZZZZ</name>
<proteinExistence type="predicted"/>
<comment type="caution">
    <text evidence="1">The sequence shown here is derived from an EMBL/GenBank/DDBJ whole genome shotgun (WGS) entry which is preliminary data.</text>
</comment>
<protein>
    <submittedName>
        <fullName evidence="1">Uncharacterized protein</fullName>
    </submittedName>
</protein>
<dbReference type="AlphaFoldDB" id="A0A0F9PLQ3"/>